<sequence length="340" mass="36931">MGRRRLGETQTATTLGSAEGPVAALDEELTTRKLNTSPLPLYASKVRIQHNGEGEINIMEVEVYSGGNNVALQSNGGTAELSSTHSSSNSNYHLAASTAIDGDTSNGYKFAHSDDEYGAYLEIDLGQVYNIESVKVFNRPSFEDRLSDSTVTLRSPSDEVLHTYEIGDASSLSTVNISASDFDPFNRCGEIDICINRCLNVYNRGLEIVDPNDIPALKQFRFPGHWNTNEARGGYCSLACIGGIAHDAETGADGRITSYNNGFCAAPDAFSSCIDNCNCCTSKQAICRSGCEFWRRTEFDPFSPFNLPTPEGDDTSFDVKGSNFGTSDFRIEMDLTGMGR</sequence>
<dbReference type="PANTHER" id="PTHR45713">
    <property type="entry name" value="FTP DOMAIN-CONTAINING PROTEIN"/>
    <property type="match status" value="1"/>
</dbReference>
<dbReference type="PANTHER" id="PTHR45713:SF6">
    <property type="entry name" value="F5_8 TYPE C DOMAIN-CONTAINING PROTEIN"/>
    <property type="match status" value="1"/>
</dbReference>
<feature type="non-terminal residue" evidence="3">
    <location>
        <position position="340"/>
    </location>
</feature>
<dbReference type="Proteomes" id="UP000266841">
    <property type="component" value="Unassembled WGS sequence"/>
</dbReference>
<proteinExistence type="predicted"/>
<dbReference type="InterPro" id="IPR000421">
    <property type="entry name" value="FA58C"/>
</dbReference>
<dbReference type="InterPro" id="IPR008979">
    <property type="entry name" value="Galactose-bd-like_sf"/>
</dbReference>
<gene>
    <name evidence="3" type="ORF">THAOC_26425</name>
</gene>
<dbReference type="AlphaFoldDB" id="K0RLF7"/>
<dbReference type="Gene3D" id="2.60.120.260">
    <property type="entry name" value="Galactose-binding domain-like"/>
    <property type="match status" value="1"/>
</dbReference>
<evidence type="ECO:0000256" key="1">
    <source>
        <dbReference type="SAM" id="MobiDB-lite"/>
    </source>
</evidence>
<dbReference type="Pfam" id="PF00754">
    <property type="entry name" value="F5_F8_type_C"/>
    <property type="match status" value="1"/>
</dbReference>
<evidence type="ECO:0000259" key="2">
    <source>
        <dbReference type="Pfam" id="PF00754"/>
    </source>
</evidence>
<dbReference type="EMBL" id="AGNL01036514">
    <property type="protein sequence ID" value="EJK54025.1"/>
    <property type="molecule type" value="Genomic_DNA"/>
</dbReference>
<feature type="region of interest" description="Disordered" evidence="1">
    <location>
        <begin position="1"/>
        <end position="20"/>
    </location>
</feature>
<protein>
    <recommendedName>
        <fullName evidence="2">F5/8 type C domain-containing protein</fullName>
    </recommendedName>
</protein>
<evidence type="ECO:0000313" key="3">
    <source>
        <dbReference type="EMBL" id="EJK54025.1"/>
    </source>
</evidence>
<name>K0RLF7_THAOC</name>
<evidence type="ECO:0000313" key="4">
    <source>
        <dbReference type="Proteomes" id="UP000266841"/>
    </source>
</evidence>
<reference evidence="3 4" key="1">
    <citation type="journal article" date="2012" name="Genome Biol.">
        <title>Genome and low-iron response of an oceanic diatom adapted to chronic iron limitation.</title>
        <authorList>
            <person name="Lommer M."/>
            <person name="Specht M."/>
            <person name="Roy A.S."/>
            <person name="Kraemer L."/>
            <person name="Andreson R."/>
            <person name="Gutowska M.A."/>
            <person name="Wolf J."/>
            <person name="Bergner S.V."/>
            <person name="Schilhabel M.B."/>
            <person name="Klostermeier U.C."/>
            <person name="Beiko R.G."/>
            <person name="Rosenstiel P."/>
            <person name="Hippler M."/>
            <person name="Laroche J."/>
        </authorList>
    </citation>
    <scope>NUCLEOTIDE SEQUENCE [LARGE SCALE GENOMIC DNA]</scope>
    <source>
        <strain evidence="3 4">CCMP1005</strain>
    </source>
</reference>
<comment type="caution">
    <text evidence="3">The sequence shown here is derived from an EMBL/GenBank/DDBJ whole genome shotgun (WGS) entry which is preliminary data.</text>
</comment>
<dbReference type="InterPro" id="IPR051941">
    <property type="entry name" value="BG_Antigen-Binding_Lectin"/>
</dbReference>
<feature type="domain" description="F5/8 type C" evidence="2">
    <location>
        <begin position="84"/>
        <end position="151"/>
    </location>
</feature>
<organism evidence="3 4">
    <name type="scientific">Thalassiosira oceanica</name>
    <name type="common">Marine diatom</name>
    <dbReference type="NCBI Taxonomy" id="159749"/>
    <lineage>
        <taxon>Eukaryota</taxon>
        <taxon>Sar</taxon>
        <taxon>Stramenopiles</taxon>
        <taxon>Ochrophyta</taxon>
        <taxon>Bacillariophyta</taxon>
        <taxon>Coscinodiscophyceae</taxon>
        <taxon>Thalassiosirophycidae</taxon>
        <taxon>Thalassiosirales</taxon>
        <taxon>Thalassiosiraceae</taxon>
        <taxon>Thalassiosira</taxon>
    </lineage>
</organism>
<keyword evidence="4" id="KW-1185">Reference proteome</keyword>
<dbReference type="SUPFAM" id="SSF49785">
    <property type="entry name" value="Galactose-binding domain-like"/>
    <property type="match status" value="1"/>
</dbReference>
<accession>K0RLF7</accession>